<feature type="transmembrane region" description="Helical" evidence="1">
    <location>
        <begin position="28"/>
        <end position="50"/>
    </location>
</feature>
<keyword evidence="1" id="KW-0812">Transmembrane</keyword>
<organism evidence="2 3">
    <name type="scientific">Tagetes erecta</name>
    <name type="common">African marigold</name>
    <dbReference type="NCBI Taxonomy" id="13708"/>
    <lineage>
        <taxon>Eukaryota</taxon>
        <taxon>Viridiplantae</taxon>
        <taxon>Streptophyta</taxon>
        <taxon>Embryophyta</taxon>
        <taxon>Tracheophyta</taxon>
        <taxon>Spermatophyta</taxon>
        <taxon>Magnoliopsida</taxon>
        <taxon>eudicotyledons</taxon>
        <taxon>Gunneridae</taxon>
        <taxon>Pentapetalae</taxon>
        <taxon>asterids</taxon>
        <taxon>campanulids</taxon>
        <taxon>Asterales</taxon>
        <taxon>Asteraceae</taxon>
        <taxon>Asteroideae</taxon>
        <taxon>Heliantheae alliance</taxon>
        <taxon>Tageteae</taxon>
        <taxon>Tagetes</taxon>
    </lineage>
</organism>
<evidence type="ECO:0000313" key="2">
    <source>
        <dbReference type="EMBL" id="KAK1417666.1"/>
    </source>
</evidence>
<dbReference type="EMBL" id="JAUHHV010000007">
    <property type="protein sequence ID" value="KAK1417666.1"/>
    <property type="molecule type" value="Genomic_DNA"/>
</dbReference>
<keyword evidence="1" id="KW-0472">Membrane</keyword>
<dbReference type="Proteomes" id="UP001229421">
    <property type="component" value="Unassembled WGS sequence"/>
</dbReference>
<reference evidence="2" key="1">
    <citation type="journal article" date="2023" name="bioRxiv">
        <title>Improved chromosome-level genome assembly for marigold (Tagetes erecta).</title>
        <authorList>
            <person name="Jiang F."/>
            <person name="Yuan L."/>
            <person name="Wang S."/>
            <person name="Wang H."/>
            <person name="Xu D."/>
            <person name="Wang A."/>
            <person name="Fan W."/>
        </authorList>
    </citation>
    <scope>NUCLEOTIDE SEQUENCE</scope>
    <source>
        <strain evidence="2">WSJ</strain>
        <tissue evidence="2">Leaf</tissue>
    </source>
</reference>
<gene>
    <name evidence="2" type="ORF">QVD17_26798</name>
</gene>
<name>A0AAD8KA27_TARER</name>
<evidence type="ECO:0000256" key="1">
    <source>
        <dbReference type="SAM" id="Phobius"/>
    </source>
</evidence>
<accession>A0AAD8KA27</accession>
<keyword evidence="3" id="KW-1185">Reference proteome</keyword>
<keyword evidence="1" id="KW-1133">Transmembrane helix</keyword>
<proteinExistence type="predicted"/>
<protein>
    <submittedName>
        <fullName evidence="2">Uncharacterized protein</fullName>
    </submittedName>
</protein>
<comment type="caution">
    <text evidence="2">The sequence shown here is derived from an EMBL/GenBank/DDBJ whole genome shotgun (WGS) entry which is preliminary data.</text>
</comment>
<dbReference type="AlphaFoldDB" id="A0AAD8KA27"/>
<evidence type="ECO:0000313" key="3">
    <source>
        <dbReference type="Proteomes" id="UP001229421"/>
    </source>
</evidence>
<sequence>MSHILIPSRGEGRRFTMMDFFFDNIIEIIIPIFNPSFSLYTFSLYINYIYTYIRLYTQRVCIQTTTYIHPRTIPKSITTLFSKVFDRSVLFGCVV</sequence>